<dbReference type="InterPro" id="IPR056347">
    <property type="entry name" value="Microp_apicomplexa_8"/>
</dbReference>
<evidence type="ECO:0000313" key="2">
    <source>
        <dbReference type="EMBL" id="SVP93362.1"/>
    </source>
</evidence>
<dbReference type="AlphaFoldDB" id="A0A3B0NDK4"/>
<reference evidence="1" key="1">
    <citation type="submission" date="2018-07" db="EMBL/GenBank/DDBJ databases">
        <authorList>
            <person name="Quirk P.G."/>
            <person name="Krulwich T.A."/>
        </authorList>
    </citation>
    <scope>NUCLEOTIDE SEQUENCE</scope>
    <source>
        <strain evidence="1">Anand</strain>
    </source>
</reference>
<gene>
    <name evidence="2" type="ORF">TAT_000235300</name>
    <name evidence="1" type="ORF">TAV_000235400</name>
</gene>
<sequence length="106" mass="12547">MLFSKSLNIINFSPTNYIIIREFATHNNSVSILQQFYNKLPIRKKYIKAIKRGTLIWDKGQVRIPPIIAEGYDPPKYCLLPNEKHRNNHYKGRFENLTSKKVSFYD</sequence>
<proteinExistence type="predicted"/>
<dbReference type="Pfam" id="PF23512">
    <property type="entry name" value="Microp_apicomplexa_8"/>
    <property type="match status" value="1"/>
</dbReference>
<protein>
    <submittedName>
        <fullName evidence="1">Uncharacterized protein</fullName>
    </submittedName>
</protein>
<evidence type="ECO:0000313" key="1">
    <source>
        <dbReference type="EMBL" id="SVP92558.1"/>
    </source>
</evidence>
<dbReference type="EMBL" id="UIVT01000003">
    <property type="protein sequence ID" value="SVP93362.1"/>
    <property type="molecule type" value="Genomic_DNA"/>
</dbReference>
<organism evidence="1">
    <name type="scientific">Theileria annulata</name>
    <dbReference type="NCBI Taxonomy" id="5874"/>
    <lineage>
        <taxon>Eukaryota</taxon>
        <taxon>Sar</taxon>
        <taxon>Alveolata</taxon>
        <taxon>Apicomplexa</taxon>
        <taxon>Aconoidasida</taxon>
        <taxon>Piroplasmida</taxon>
        <taxon>Theileriidae</taxon>
        <taxon>Theileria</taxon>
    </lineage>
</organism>
<dbReference type="EMBL" id="UIVS01000003">
    <property type="protein sequence ID" value="SVP92558.1"/>
    <property type="molecule type" value="Genomic_DNA"/>
</dbReference>
<accession>A0A3B0NDK4</accession>
<name>A0A3B0NDK4_THEAN</name>